<sequence>MSQAQIKSLADKALWYGMLFLGTYLPWQIALNPAPDIDLASIRVVIIVLFILYVTGGNSFAKIRQIDSKITLGIVIWFGALAISLFSAQELFWGFKKLIFLINIAIIYPISLWAFDDDSKTTQFIKVFLWSALGASVIALILFFSQFIVGWEAIKTFLVDNIAFLFWGESFGYEVVRNPSWLVNIGGRDYFRAFGLFPDAHTFAIFLGFALPSSIGIYLWENKNKYLVFAGIILITIFFSFSRSSYIGILLGLIFTAAIFRNKIDKNTKILLSIIGILTVIVLLFPVGPISERFYSTFNSSENSNSMRLGYWHQAWDLFLKHPLFGAGLGNFAAEISNRAYYREAINVHNSHLEILAEGGIIAFLGWVLVWLFSFKALIKKIRKKANWLNFAIFWSLVWFAVANFFEIGLYSPQVTTLLFIFLALAQTKYHAPEEPNSKKGESYGFYV</sequence>
<feature type="transmembrane region" description="Helical" evidence="5">
    <location>
        <begin position="355"/>
        <end position="374"/>
    </location>
</feature>
<comment type="caution">
    <text evidence="7">The sequence shown here is derived from an EMBL/GenBank/DDBJ whole genome shotgun (WGS) entry which is preliminary data.</text>
</comment>
<feature type="transmembrane region" description="Helical" evidence="5">
    <location>
        <begin position="270"/>
        <end position="290"/>
    </location>
</feature>
<name>A0A2M8KEG3_9BACT</name>
<accession>A0A2M8KEG3</accession>
<organism evidence="7 8">
    <name type="scientific">Candidatus Portnoybacteria bacterium CG10_big_fil_rev_8_21_14_0_10_36_7</name>
    <dbReference type="NCBI Taxonomy" id="1974812"/>
    <lineage>
        <taxon>Bacteria</taxon>
        <taxon>Candidatus Portnoyibacteriota</taxon>
    </lineage>
</organism>
<dbReference type="EMBL" id="PFDW01000032">
    <property type="protein sequence ID" value="PJE58297.1"/>
    <property type="molecule type" value="Genomic_DNA"/>
</dbReference>
<keyword evidence="3 5" id="KW-1133">Transmembrane helix</keyword>
<evidence type="ECO:0000256" key="1">
    <source>
        <dbReference type="ARBA" id="ARBA00004141"/>
    </source>
</evidence>
<feature type="domain" description="O-antigen ligase-related" evidence="6">
    <location>
        <begin position="230"/>
        <end position="368"/>
    </location>
</feature>
<feature type="transmembrane region" description="Helical" evidence="5">
    <location>
        <begin position="226"/>
        <end position="258"/>
    </location>
</feature>
<reference evidence="8" key="1">
    <citation type="submission" date="2017-09" db="EMBL/GenBank/DDBJ databases">
        <title>Depth-based differentiation of microbial function through sediment-hosted aquifers and enrichment of novel symbionts in the deep terrestrial subsurface.</title>
        <authorList>
            <person name="Probst A.J."/>
            <person name="Ladd B."/>
            <person name="Jarett J.K."/>
            <person name="Geller-Mcgrath D.E."/>
            <person name="Sieber C.M.K."/>
            <person name="Emerson J.B."/>
            <person name="Anantharaman K."/>
            <person name="Thomas B.C."/>
            <person name="Malmstrom R."/>
            <person name="Stieglmeier M."/>
            <person name="Klingl A."/>
            <person name="Woyke T."/>
            <person name="Ryan C.M."/>
            <person name="Banfield J.F."/>
        </authorList>
    </citation>
    <scope>NUCLEOTIDE SEQUENCE [LARGE SCALE GENOMIC DNA]</scope>
</reference>
<evidence type="ECO:0000259" key="6">
    <source>
        <dbReference type="Pfam" id="PF04932"/>
    </source>
</evidence>
<dbReference type="InterPro" id="IPR007016">
    <property type="entry name" value="O-antigen_ligase-rel_domated"/>
</dbReference>
<feature type="transmembrane region" description="Helical" evidence="5">
    <location>
        <begin position="98"/>
        <end position="115"/>
    </location>
</feature>
<feature type="transmembrane region" description="Helical" evidence="5">
    <location>
        <begin position="12"/>
        <end position="30"/>
    </location>
</feature>
<protein>
    <recommendedName>
        <fullName evidence="6">O-antigen ligase-related domain-containing protein</fullName>
    </recommendedName>
</protein>
<feature type="transmembrane region" description="Helical" evidence="5">
    <location>
        <begin position="127"/>
        <end position="151"/>
    </location>
</feature>
<evidence type="ECO:0000256" key="2">
    <source>
        <dbReference type="ARBA" id="ARBA00022692"/>
    </source>
</evidence>
<comment type="subcellular location">
    <subcellularLocation>
        <location evidence="1">Membrane</location>
        <topology evidence="1">Multi-pass membrane protein</topology>
    </subcellularLocation>
</comment>
<dbReference type="GO" id="GO:0016020">
    <property type="term" value="C:membrane"/>
    <property type="evidence" value="ECO:0007669"/>
    <property type="project" value="UniProtKB-SubCell"/>
</dbReference>
<evidence type="ECO:0000256" key="4">
    <source>
        <dbReference type="ARBA" id="ARBA00023136"/>
    </source>
</evidence>
<evidence type="ECO:0000256" key="5">
    <source>
        <dbReference type="SAM" id="Phobius"/>
    </source>
</evidence>
<gene>
    <name evidence="7" type="ORF">COU81_01415</name>
</gene>
<dbReference type="InterPro" id="IPR051533">
    <property type="entry name" value="WaaL-like"/>
</dbReference>
<feature type="transmembrane region" description="Helical" evidence="5">
    <location>
        <begin position="42"/>
        <end position="60"/>
    </location>
</feature>
<dbReference type="AlphaFoldDB" id="A0A2M8KEG3"/>
<keyword evidence="2 5" id="KW-0812">Transmembrane</keyword>
<dbReference type="Proteomes" id="UP000231450">
    <property type="component" value="Unassembled WGS sequence"/>
</dbReference>
<dbReference type="PANTHER" id="PTHR37422">
    <property type="entry name" value="TEICHURONIC ACID BIOSYNTHESIS PROTEIN TUAE"/>
    <property type="match status" value="1"/>
</dbReference>
<proteinExistence type="predicted"/>
<dbReference type="PANTHER" id="PTHR37422:SF13">
    <property type="entry name" value="LIPOPOLYSACCHARIDE BIOSYNTHESIS PROTEIN PA4999-RELATED"/>
    <property type="match status" value="1"/>
</dbReference>
<keyword evidence="4 5" id="KW-0472">Membrane</keyword>
<feature type="transmembrane region" description="Helical" evidence="5">
    <location>
        <begin position="196"/>
        <end position="220"/>
    </location>
</feature>
<evidence type="ECO:0000313" key="8">
    <source>
        <dbReference type="Proteomes" id="UP000231450"/>
    </source>
</evidence>
<feature type="transmembrane region" description="Helical" evidence="5">
    <location>
        <begin position="386"/>
        <end position="402"/>
    </location>
</feature>
<evidence type="ECO:0000313" key="7">
    <source>
        <dbReference type="EMBL" id="PJE58297.1"/>
    </source>
</evidence>
<feature type="transmembrane region" description="Helical" evidence="5">
    <location>
        <begin position="72"/>
        <end position="92"/>
    </location>
</feature>
<evidence type="ECO:0000256" key="3">
    <source>
        <dbReference type="ARBA" id="ARBA00022989"/>
    </source>
</evidence>
<dbReference type="Pfam" id="PF04932">
    <property type="entry name" value="Wzy_C"/>
    <property type="match status" value="1"/>
</dbReference>